<evidence type="ECO:0000313" key="2">
    <source>
        <dbReference type="Proteomes" id="UP001163550"/>
    </source>
</evidence>
<keyword evidence="2" id="KW-1185">Reference proteome</keyword>
<dbReference type="EMBL" id="CP087994">
    <property type="protein sequence ID" value="UYO61791.1"/>
    <property type="molecule type" value="Genomic_DNA"/>
</dbReference>
<reference evidence="1" key="1">
    <citation type="submission" date="2021-11" db="EMBL/GenBank/DDBJ databases">
        <title>Isoprene-degrading acetogen.</title>
        <authorList>
            <person name="Yang Y."/>
            <person name="Jin H."/>
            <person name="Yan J."/>
        </authorList>
    </citation>
    <scope>NUCLEOTIDE SEQUENCE</scope>
    <source>
        <strain evidence="1">Berkeley</strain>
    </source>
</reference>
<dbReference type="RefSeq" id="WP_263992582.1">
    <property type="nucleotide sequence ID" value="NZ_CP087994.1"/>
</dbReference>
<gene>
    <name evidence="1" type="ORF">LNN31_13500</name>
</gene>
<name>A0ABY6HBC6_9FIRM</name>
<accession>A0ABY6HBC6</accession>
<evidence type="ECO:0008006" key="3">
    <source>
        <dbReference type="Google" id="ProtNLM"/>
    </source>
</evidence>
<sequence>MATAILTGQGGATPSENVTQRFTANAAITAGNLCDFTSGQAKKCTTAAPKVIALENVSSGAVGKFLVTGLANVFTGLIPNNTYYCDTSGNLTTTNTGYLVGVAISSTEMVIKKPWWERGL</sequence>
<dbReference type="Proteomes" id="UP001163550">
    <property type="component" value="Chromosome"/>
</dbReference>
<evidence type="ECO:0000313" key="1">
    <source>
        <dbReference type="EMBL" id="UYO61791.1"/>
    </source>
</evidence>
<proteinExistence type="predicted"/>
<organism evidence="1 2">
    <name type="scientific">Acetobacterium wieringae</name>
    <dbReference type="NCBI Taxonomy" id="52694"/>
    <lineage>
        <taxon>Bacteria</taxon>
        <taxon>Bacillati</taxon>
        <taxon>Bacillota</taxon>
        <taxon>Clostridia</taxon>
        <taxon>Eubacteriales</taxon>
        <taxon>Eubacteriaceae</taxon>
        <taxon>Acetobacterium</taxon>
    </lineage>
</organism>
<protein>
    <recommendedName>
        <fullName evidence="3">DUF2190 family protein</fullName>
    </recommendedName>
</protein>